<evidence type="ECO:0000256" key="2">
    <source>
        <dbReference type="SAM" id="Phobius"/>
    </source>
</evidence>
<keyword evidence="2" id="KW-0812">Transmembrane</keyword>
<feature type="transmembrane region" description="Helical" evidence="2">
    <location>
        <begin position="6"/>
        <end position="25"/>
    </location>
</feature>
<dbReference type="EMBL" id="CP012600">
    <property type="protein sequence ID" value="ALC81079.1"/>
    <property type="molecule type" value="Genomic_DNA"/>
</dbReference>
<evidence type="ECO:0000256" key="1">
    <source>
        <dbReference type="SAM" id="MobiDB-lite"/>
    </source>
</evidence>
<gene>
    <name evidence="3" type="ORF">AM592_05335</name>
</gene>
<accession>A0A0M4FII1</accession>
<dbReference type="STRING" id="1441095.AM592_05335"/>
<dbReference type="AlphaFoldDB" id="A0A0M4FII1"/>
<dbReference type="RefSeq" id="WP_053602830.1">
    <property type="nucleotide sequence ID" value="NZ_CP012600.1"/>
</dbReference>
<evidence type="ECO:0000313" key="4">
    <source>
        <dbReference type="Proteomes" id="UP000067625"/>
    </source>
</evidence>
<protein>
    <submittedName>
        <fullName evidence="3">Swarming motility protein SwrB</fullName>
    </submittedName>
</protein>
<keyword evidence="2" id="KW-1133">Transmembrane helix</keyword>
<name>A0A0M4FII1_9BACI</name>
<dbReference type="PATRIC" id="fig|1441095.3.peg.1161"/>
<sequence length="162" mass="18915">MTTVMLWLASFTLHGVLIYFVLILYTRLKATHDMEAKQRQLLEETENTLTAFLIELKDENRELKKQLEVPEATKSKHFETKNQSTNEKSENKEELPSYIESLLKETERNEAAVMQPEQEIQLSFDEQAVALFQKGHSIEEIARKLKSGKTEIELLLKFRGMR</sequence>
<keyword evidence="4" id="KW-1185">Reference proteome</keyword>
<evidence type="ECO:0000313" key="3">
    <source>
        <dbReference type="EMBL" id="ALC81079.1"/>
    </source>
</evidence>
<reference evidence="3 4" key="2">
    <citation type="journal article" date="2016" name="Int. J. Syst. Evol. Microbiol.">
        <title>Bacillus gobiensis sp. nov., isolated from a soil sample.</title>
        <authorList>
            <person name="Liu B."/>
            <person name="Liu G.H."/>
            <person name="Cetin S."/>
            <person name="Schumann P."/>
            <person name="Pan Z.Z."/>
            <person name="Chen Q.Q."/>
        </authorList>
    </citation>
    <scope>NUCLEOTIDE SEQUENCE [LARGE SCALE GENOMIC DNA]</scope>
    <source>
        <strain evidence="3 4">FJAT-4402</strain>
    </source>
</reference>
<feature type="compositionally biased region" description="Basic and acidic residues" evidence="1">
    <location>
        <begin position="66"/>
        <end position="80"/>
    </location>
</feature>
<feature type="region of interest" description="Disordered" evidence="1">
    <location>
        <begin position="66"/>
        <end position="95"/>
    </location>
</feature>
<reference evidence="4" key="1">
    <citation type="submission" date="2015-08" db="EMBL/GenBank/DDBJ databases">
        <title>Genome sequencing project for genomic taxonomy and phylogenomics of Bacillus-like bacteria.</title>
        <authorList>
            <person name="Liu B."/>
            <person name="Wang J."/>
            <person name="Zhu Y."/>
            <person name="Liu G."/>
            <person name="Chen Q."/>
            <person name="Chen Z."/>
            <person name="Lan J."/>
            <person name="Che J."/>
            <person name="Ge C."/>
            <person name="Shi H."/>
            <person name="Pan Z."/>
            <person name="Liu X."/>
        </authorList>
    </citation>
    <scope>NUCLEOTIDE SEQUENCE [LARGE SCALE GENOMIC DNA]</scope>
    <source>
        <strain evidence="4">FJAT-4402</strain>
    </source>
</reference>
<keyword evidence="2" id="KW-0472">Membrane</keyword>
<organism evidence="3 4">
    <name type="scientific">Bacillus gobiensis</name>
    <dbReference type="NCBI Taxonomy" id="1441095"/>
    <lineage>
        <taxon>Bacteria</taxon>
        <taxon>Bacillati</taxon>
        <taxon>Bacillota</taxon>
        <taxon>Bacilli</taxon>
        <taxon>Bacillales</taxon>
        <taxon>Bacillaceae</taxon>
        <taxon>Bacillus</taxon>
    </lineage>
</organism>
<dbReference type="OrthoDB" id="1708317at2"/>
<proteinExistence type="predicted"/>
<dbReference type="Proteomes" id="UP000067625">
    <property type="component" value="Chromosome"/>
</dbReference>